<evidence type="ECO:0000256" key="1">
    <source>
        <dbReference type="ARBA" id="ARBA00010945"/>
    </source>
</evidence>
<dbReference type="InterPro" id="IPR017961">
    <property type="entry name" value="DNA_pol_Y-fam_little_finger"/>
</dbReference>
<dbReference type="RefSeq" id="WP_169699569.1">
    <property type="nucleotide sequence ID" value="NZ_LS974202.1"/>
</dbReference>
<dbReference type="Pfam" id="PF00817">
    <property type="entry name" value="IMS"/>
    <property type="match status" value="1"/>
</dbReference>
<dbReference type="Gene3D" id="3.30.70.270">
    <property type="match status" value="1"/>
</dbReference>
<dbReference type="InterPro" id="IPR043128">
    <property type="entry name" value="Rev_trsase/Diguanyl_cyclase"/>
</dbReference>
<dbReference type="GO" id="GO:0009432">
    <property type="term" value="P:SOS response"/>
    <property type="evidence" value="ECO:0007669"/>
    <property type="project" value="TreeGrafter"/>
</dbReference>
<dbReference type="GO" id="GO:0003684">
    <property type="term" value="F:damaged DNA binding"/>
    <property type="evidence" value="ECO:0007669"/>
    <property type="project" value="InterPro"/>
</dbReference>
<evidence type="ECO:0000259" key="2">
    <source>
        <dbReference type="PROSITE" id="PS50173"/>
    </source>
</evidence>
<organism evidence="3 4">
    <name type="scientific">Mesotoga infera</name>
    <dbReference type="NCBI Taxonomy" id="1236046"/>
    <lineage>
        <taxon>Bacteria</taxon>
        <taxon>Thermotogati</taxon>
        <taxon>Thermotogota</taxon>
        <taxon>Thermotogae</taxon>
        <taxon>Kosmotogales</taxon>
        <taxon>Kosmotogaceae</taxon>
        <taxon>Mesotoga</taxon>
    </lineage>
</organism>
<dbReference type="PANTHER" id="PTHR11076">
    <property type="entry name" value="DNA REPAIR POLYMERASE UMUC / TRANSFERASE FAMILY MEMBER"/>
    <property type="match status" value="1"/>
</dbReference>
<dbReference type="GO" id="GO:0042276">
    <property type="term" value="P:error-prone translesion synthesis"/>
    <property type="evidence" value="ECO:0007669"/>
    <property type="project" value="TreeGrafter"/>
</dbReference>
<comment type="similarity">
    <text evidence="1">Belongs to the DNA polymerase type-Y family.</text>
</comment>
<dbReference type="EMBL" id="LS974202">
    <property type="protein sequence ID" value="SSC13417.1"/>
    <property type="molecule type" value="Genomic_DNA"/>
</dbReference>
<dbReference type="Proteomes" id="UP000250796">
    <property type="component" value="Chromosome MESINF"/>
</dbReference>
<name>A0A7Z7PNW1_9BACT</name>
<accession>A0A7Z7PNW1</accession>
<dbReference type="GO" id="GO:0003887">
    <property type="term" value="F:DNA-directed DNA polymerase activity"/>
    <property type="evidence" value="ECO:0007669"/>
    <property type="project" value="InterPro"/>
</dbReference>
<sequence length="412" mass="46390">MTGIEYIAHIDMDAFFASVEQAANPCLKGRPIAVTGIGKRHSVVTSASYEAKRFGVRSGMPFFQAVKLCPDLMAVKVQSRKYEYVSREIMKMLTSVSPRIMVTSIDEAYVDLGFYTRLEEALESFIKFKHDLKESFGITASVGVTVNPVLSKIASDYLKPNGFVVVKKGLERTFLKQIPLGDVPGIGKHTLIKLESMGYKTVGEVLEEFERNPIKLYTAFGNSFLGLIQSLSKNSFSREIFFREEPPKSISHSMTLSVDITDRELVMRVANFLAARVVYRLGRCSMESAGLTVHLKYSDGKLRRLSKRLGSTISSIKDMTEILPWMIESIWKGEAIRAVGITCWNLTEKKNGEQLSLFEAKRNPLETALEIEKKFGEYSIFPGNILFLPGIRRVEKPSDLHYQGFCRRQVSC</sequence>
<dbReference type="InterPro" id="IPR001126">
    <property type="entry name" value="UmuC"/>
</dbReference>
<reference evidence="3 4" key="1">
    <citation type="submission" date="2017-01" db="EMBL/GenBank/DDBJ databases">
        <authorList>
            <person name="Erauso G."/>
        </authorList>
    </citation>
    <scope>NUCLEOTIDE SEQUENCE [LARGE SCALE GENOMIC DNA]</scope>
    <source>
        <strain evidence="3">MESINF1</strain>
    </source>
</reference>
<dbReference type="InterPro" id="IPR022880">
    <property type="entry name" value="DNApol_IV"/>
</dbReference>
<dbReference type="Gene3D" id="1.10.150.20">
    <property type="entry name" value="5' to 3' exonuclease, C-terminal subdomain"/>
    <property type="match status" value="1"/>
</dbReference>
<dbReference type="PANTHER" id="PTHR11076:SF33">
    <property type="entry name" value="DNA POLYMERASE KAPPA"/>
    <property type="match status" value="1"/>
</dbReference>
<dbReference type="InterPro" id="IPR043502">
    <property type="entry name" value="DNA/RNA_pol_sf"/>
</dbReference>
<proteinExistence type="inferred from homology"/>
<dbReference type="Gene3D" id="3.30.1490.100">
    <property type="entry name" value="DNA polymerase, Y-family, little finger domain"/>
    <property type="match status" value="1"/>
</dbReference>
<feature type="domain" description="UmuC" evidence="2">
    <location>
        <begin position="7"/>
        <end position="187"/>
    </location>
</feature>
<dbReference type="Pfam" id="PF11799">
    <property type="entry name" value="IMS_C"/>
    <property type="match status" value="1"/>
</dbReference>
<dbReference type="GO" id="GO:0006281">
    <property type="term" value="P:DNA repair"/>
    <property type="evidence" value="ECO:0007669"/>
    <property type="project" value="InterPro"/>
</dbReference>
<dbReference type="InterPro" id="IPR050116">
    <property type="entry name" value="DNA_polymerase-Y"/>
</dbReference>
<dbReference type="AlphaFoldDB" id="A0A7Z7PNW1"/>
<dbReference type="SUPFAM" id="SSF56672">
    <property type="entry name" value="DNA/RNA polymerases"/>
    <property type="match status" value="1"/>
</dbReference>
<dbReference type="CDD" id="cd03586">
    <property type="entry name" value="PolY_Pol_IV_kappa"/>
    <property type="match status" value="1"/>
</dbReference>
<dbReference type="PROSITE" id="PS50173">
    <property type="entry name" value="UMUC"/>
    <property type="match status" value="1"/>
</dbReference>
<keyword evidence="3" id="KW-0808">Transferase</keyword>
<keyword evidence="4" id="KW-1185">Reference proteome</keyword>
<evidence type="ECO:0000313" key="3">
    <source>
        <dbReference type="EMBL" id="SSC13417.1"/>
    </source>
</evidence>
<dbReference type="GO" id="GO:0005829">
    <property type="term" value="C:cytosol"/>
    <property type="evidence" value="ECO:0007669"/>
    <property type="project" value="TreeGrafter"/>
</dbReference>
<gene>
    <name evidence="3" type="ORF">MESINF_1977</name>
</gene>
<evidence type="ECO:0000313" key="4">
    <source>
        <dbReference type="Proteomes" id="UP000250796"/>
    </source>
</evidence>
<dbReference type="InterPro" id="IPR036775">
    <property type="entry name" value="DNA_pol_Y-fam_lit_finger_sf"/>
</dbReference>
<dbReference type="SUPFAM" id="SSF100879">
    <property type="entry name" value="Lesion bypass DNA polymerase (Y-family), little finger domain"/>
    <property type="match status" value="1"/>
</dbReference>
<dbReference type="Gene3D" id="3.40.1170.60">
    <property type="match status" value="1"/>
</dbReference>
<dbReference type="KEGG" id="minf:MESINF_1977"/>
<protein>
    <submittedName>
        <fullName evidence="3">Nucleotidyltransferase/DNA polymerase involved in DNA repair</fullName>
    </submittedName>
</protein>